<reference evidence="3 4" key="1">
    <citation type="submission" date="2020-08" db="EMBL/GenBank/DDBJ databases">
        <title>Plant Genome Project.</title>
        <authorList>
            <person name="Zhang R.-G."/>
        </authorList>
    </citation>
    <scope>NUCLEOTIDE SEQUENCE [LARGE SCALE GENOMIC DNA]</scope>
    <source>
        <tissue evidence="3">Rhizome</tissue>
    </source>
</reference>
<dbReference type="SUPFAM" id="SSF52540">
    <property type="entry name" value="P-loop containing nucleoside triphosphate hydrolases"/>
    <property type="match status" value="1"/>
</dbReference>
<dbReference type="EMBL" id="JACMSC010000004">
    <property type="protein sequence ID" value="KAG6525135.1"/>
    <property type="molecule type" value="Genomic_DNA"/>
</dbReference>
<evidence type="ECO:0000259" key="1">
    <source>
        <dbReference type="Pfam" id="PF00271"/>
    </source>
</evidence>
<dbReference type="PANTHER" id="PTHR36331">
    <property type="entry name" value="40S RIBOSOMAL PROTEIN"/>
    <property type="match status" value="1"/>
</dbReference>
<dbReference type="InterPro" id="IPR001650">
    <property type="entry name" value="Helicase_C-like"/>
</dbReference>
<dbReference type="AlphaFoldDB" id="A0A8J5LQ02"/>
<dbReference type="InterPro" id="IPR057197">
    <property type="entry name" value="DUF7875"/>
</dbReference>
<dbReference type="Pfam" id="PF00271">
    <property type="entry name" value="Helicase_C"/>
    <property type="match status" value="1"/>
</dbReference>
<accession>A0A8J5LQ02</accession>
<feature type="domain" description="DUF7875" evidence="2">
    <location>
        <begin position="88"/>
        <end position="180"/>
    </location>
</feature>
<name>A0A8J5LQ02_ZINOF</name>
<evidence type="ECO:0000313" key="3">
    <source>
        <dbReference type="EMBL" id="KAG6525135.1"/>
    </source>
</evidence>
<organism evidence="3 4">
    <name type="scientific">Zingiber officinale</name>
    <name type="common">Ginger</name>
    <name type="synonym">Amomum zingiber</name>
    <dbReference type="NCBI Taxonomy" id="94328"/>
    <lineage>
        <taxon>Eukaryota</taxon>
        <taxon>Viridiplantae</taxon>
        <taxon>Streptophyta</taxon>
        <taxon>Embryophyta</taxon>
        <taxon>Tracheophyta</taxon>
        <taxon>Spermatophyta</taxon>
        <taxon>Magnoliopsida</taxon>
        <taxon>Liliopsida</taxon>
        <taxon>Zingiberales</taxon>
        <taxon>Zingiberaceae</taxon>
        <taxon>Zingiber</taxon>
    </lineage>
</organism>
<dbReference type="Proteomes" id="UP000734854">
    <property type="component" value="Unassembled WGS sequence"/>
</dbReference>
<sequence length="183" mass="20741">MLRAATAEFESISKRFKGYQCGLLHGRVTGDQKADALRQFRYGETRILLATRVIEIGVFLKDHRMDFTWQTLTFYLENLVTYLTRERMALRRPLGLSNGELMRSDCKPCTRLMRHTAGIFSVGGALSFWILCRIHYGPRITIPRTLRWASCGAIAASSSSALLVRLFSPECEPQNIAAVQLPK</sequence>
<keyword evidence="4" id="KW-1185">Reference proteome</keyword>
<dbReference type="InterPro" id="IPR027417">
    <property type="entry name" value="P-loop_NTPase"/>
</dbReference>
<feature type="domain" description="Helicase C-terminal" evidence="1">
    <location>
        <begin position="10"/>
        <end position="62"/>
    </location>
</feature>
<protein>
    <submittedName>
        <fullName evidence="3">Uncharacterized protein</fullName>
    </submittedName>
</protein>
<dbReference type="Pfam" id="PF25285">
    <property type="entry name" value="DUF7875"/>
    <property type="match status" value="1"/>
</dbReference>
<evidence type="ECO:0000313" key="4">
    <source>
        <dbReference type="Proteomes" id="UP000734854"/>
    </source>
</evidence>
<dbReference type="Gene3D" id="3.40.50.300">
    <property type="entry name" value="P-loop containing nucleotide triphosphate hydrolases"/>
    <property type="match status" value="1"/>
</dbReference>
<proteinExistence type="predicted"/>
<evidence type="ECO:0000259" key="2">
    <source>
        <dbReference type="Pfam" id="PF25285"/>
    </source>
</evidence>
<gene>
    <name evidence="3" type="ORF">ZIOFF_015087</name>
</gene>
<comment type="caution">
    <text evidence="3">The sequence shown here is derived from an EMBL/GenBank/DDBJ whole genome shotgun (WGS) entry which is preliminary data.</text>
</comment>
<dbReference type="PANTHER" id="PTHR36331:SF1">
    <property type="entry name" value="40S RIBOSOMAL PROTEIN"/>
    <property type="match status" value="1"/>
</dbReference>